<name>A0A6A5HQ82_CAERE</name>
<dbReference type="PANTHER" id="PTHR21503">
    <property type="entry name" value="F-BOX-CONTAINING HYPOTHETICAL PROTEIN C.ELEGANS"/>
    <property type="match status" value="1"/>
</dbReference>
<sequence length="342" mass="39897">MSAIPLLKLPILCINEILINTDIISLVNFCLQSEKCRRFVNFIRTSLTGLHVDIKNEMTEIRFISSNGHEGSWFYVTDNETVPFDGSNQMDMCFDELAIASYHNEQDIQSFISTGINFFSKELFRKPILNVYLHPDDFPESRRPFYEGFNECEEIHIQGEKAMRNEDLKGILENLEFKKACVLDIPVNQDFKCNLQKFHHKILRCDRREGGSCDWITRDVLLSLKCVTRIYLVDSVLTAADCKTFFNDWYRSDETNFEMLHIQNRIPLAGLTFEDIPSIPWDEELRGQYFRDSETIAFDCSDGTDYLRRDGSLCTIRFTNLQLFFGVWKNRFPDISDTSIIV</sequence>
<comment type="caution">
    <text evidence="1">The sequence shown here is derived from an EMBL/GenBank/DDBJ whole genome shotgun (WGS) entry which is preliminary data.</text>
</comment>
<organism evidence="1 2">
    <name type="scientific">Caenorhabditis remanei</name>
    <name type="common">Caenorhabditis vulgaris</name>
    <dbReference type="NCBI Taxonomy" id="31234"/>
    <lineage>
        <taxon>Eukaryota</taxon>
        <taxon>Metazoa</taxon>
        <taxon>Ecdysozoa</taxon>
        <taxon>Nematoda</taxon>
        <taxon>Chromadorea</taxon>
        <taxon>Rhabditida</taxon>
        <taxon>Rhabditina</taxon>
        <taxon>Rhabditomorpha</taxon>
        <taxon>Rhabditoidea</taxon>
        <taxon>Rhabditidae</taxon>
        <taxon>Peloderinae</taxon>
        <taxon>Caenorhabditis</taxon>
    </lineage>
</organism>
<dbReference type="EMBL" id="WUAV01000001">
    <property type="protein sequence ID" value="KAF1768467.1"/>
    <property type="molecule type" value="Genomic_DNA"/>
</dbReference>
<dbReference type="PANTHER" id="PTHR21503:SF8">
    <property type="entry name" value="F-BOX ASSOCIATED DOMAIN-CONTAINING PROTEIN-RELATED"/>
    <property type="match status" value="1"/>
</dbReference>
<accession>A0A6A5HQ82</accession>
<dbReference type="AlphaFoldDB" id="A0A6A5HQ82"/>
<evidence type="ECO:0008006" key="3">
    <source>
        <dbReference type="Google" id="ProtNLM"/>
    </source>
</evidence>
<dbReference type="CTD" id="9828113"/>
<dbReference type="KEGG" id="crq:GCK72_000279"/>
<proteinExistence type="predicted"/>
<protein>
    <recommendedName>
        <fullName evidence="3">F-box domain-containing protein</fullName>
    </recommendedName>
</protein>
<dbReference type="RefSeq" id="XP_053591030.1">
    <property type="nucleotide sequence ID" value="XM_053722385.1"/>
</dbReference>
<reference evidence="1 2" key="1">
    <citation type="submission" date="2019-12" db="EMBL/GenBank/DDBJ databases">
        <title>Chromosome-level assembly of the Caenorhabditis remanei genome.</title>
        <authorList>
            <person name="Teterina A.A."/>
            <person name="Willis J.H."/>
            <person name="Phillips P.C."/>
        </authorList>
    </citation>
    <scope>NUCLEOTIDE SEQUENCE [LARGE SCALE GENOMIC DNA]</scope>
    <source>
        <strain evidence="1 2">PX506</strain>
        <tissue evidence="1">Whole organism</tissue>
    </source>
</reference>
<dbReference type="GeneID" id="9828113"/>
<dbReference type="Proteomes" id="UP000483820">
    <property type="component" value="Chromosome I"/>
</dbReference>
<evidence type="ECO:0000313" key="1">
    <source>
        <dbReference type="EMBL" id="KAF1768467.1"/>
    </source>
</evidence>
<gene>
    <name evidence="1" type="ORF">GCK72_000279</name>
</gene>
<evidence type="ECO:0000313" key="2">
    <source>
        <dbReference type="Proteomes" id="UP000483820"/>
    </source>
</evidence>